<dbReference type="GO" id="GO:0003824">
    <property type="term" value="F:catalytic activity"/>
    <property type="evidence" value="ECO:0007669"/>
    <property type="project" value="InterPro"/>
</dbReference>
<dbReference type="InterPro" id="IPR004839">
    <property type="entry name" value="Aminotransferase_I/II_large"/>
</dbReference>
<proteinExistence type="inferred from homology"/>
<keyword evidence="2" id="KW-0663">Pyridoxal phosphate</keyword>
<evidence type="ECO:0000313" key="5">
    <source>
        <dbReference type="Proteomes" id="UP001178507"/>
    </source>
</evidence>
<dbReference type="AlphaFoldDB" id="A0AA36IUC6"/>
<evidence type="ECO:0000259" key="3">
    <source>
        <dbReference type="Pfam" id="PF00155"/>
    </source>
</evidence>
<keyword evidence="5" id="KW-1185">Reference proteome</keyword>
<organism evidence="4 5">
    <name type="scientific">Effrenium voratum</name>
    <dbReference type="NCBI Taxonomy" id="2562239"/>
    <lineage>
        <taxon>Eukaryota</taxon>
        <taxon>Sar</taxon>
        <taxon>Alveolata</taxon>
        <taxon>Dinophyceae</taxon>
        <taxon>Suessiales</taxon>
        <taxon>Symbiodiniaceae</taxon>
        <taxon>Effrenium</taxon>
    </lineage>
</organism>
<gene>
    <name evidence="4" type="ORF">EVOR1521_LOCUS18588</name>
</gene>
<feature type="domain" description="Aminotransferase class I/classII large" evidence="3">
    <location>
        <begin position="240"/>
        <end position="529"/>
    </location>
</feature>
<dbReference type="SUPFAM" id="SSF53383">
    <property type="entry name" value="PLP-dependent transferases"/>
    <property type="match status" value="1"/>
</dbReference>
<dbReference type="InterPro" id="IPR015424">
    <property type="entry name" value="PyrdxlP-dep_Trfase"/>
</dbReference>
<comment type="similarity">
    <text evidence="1">Belongs to the class-I pyridoxal-phosphate-dependent aminotransferase family.</text>
</comment>
<dbReference type="InterPro" id="IPR004838">
    <property type="entry name" value="NHTrfase_class1_PyrdxlP-BS"/>
</dbReference>
<dbReference type="Gene3D" id="3.90.1150.10">
    <property type="entry name" value="Aspartate Aminotransferase, domain 1"/>
    <property type="match status" value="1"/>
</dbReference>
<comment type="caution">
    <text evidence="4">The sequence shown here is derived from an EMBL/GenBank/DDBJ whole genome shotgun (WGS) entry which is preliminary data.</text>
</comment>
<name>A0AA36IUC6_9DINO</name>
<dbReference type="PANTHER" id="PTHR43510">
    <property type="entry name" value="AMINOTRANSFERASE FUNCTION, HYPOTHETICAL (EUROFUNG)"/>
    <property type="match status" value="1"/>
</dbReference>
<dbReference type="GO" id="GO:0030170">
    <property type="term" value="F:pyridoxal phosphate binding"/>
    <property type="evidence" value="ECO:0007669"/>
    <property type="project" value="InterPro"/>
</dbReference>
<protein>
    <recommendedName>
        <fullName evidence="3">Aminotransferase class I/classII large domain-containing protein</fullName>
    </recommendedName>
</protein>
<sequence length="553" mass="62638">MHWSEQSKPNWLIWRYQGPAGWQWYASGLAPGQSDEAVDLEGNSDAQKVHFVQLEPIQTSRLRIYPVSWPYPQQLWPALRLEVFAAGPAFRGEGSMGILGRLRGISRSPHEFASGIGAMAFAAKGARAIRASLLERFFARYEFHCKYQVSCSDCESWTTQEVLDRAEEKQKALWQSGSLRLSYTESLGSPALLQKVYQNYRAKIAQERVRQNEASELPELYEELLESQPLPITACVPVEGIFAVMSQLLEEDDVVIVMTPAYQALYEIARSRGCQVLPWAPRYDERGFWDFRVSDFEALVEGLRQKQRLSMVVLNSPHNPTGAVLDQQDFDTISDLLQGLDQETGPVLFSDEMYSGIVRQAPSNVGKKNSIVLSGLSKPWGMPGLRMGWLLVENPSHFERIVMLRDFTTLCLPPHAEFLSTVALQDPEFFLERNREIARSNYELLQKFLLSLPDWFHPLNQHQQKPTVDWRASTVFARLKHPLGSIGASPPECLQSTTHLAEYLASEHQVCMIVSDFFEFEHPAVRFGIGLKSFPDSLEQLERALSSIKAKAA</sequence>
<dbReference type="Proteomes" id="UP001178507">
    <property type="component" value="Unassembled WGS sequence"/>
</dbReference>
<dbReference type="Pfam" id="PF00155">
    <property type="entry name" value="Aminotran_1_2"/>
    <property type="match status" value="1"/>
</dbReference>
<evidence type="ECO:0000313" key="4">
    <source>
        <dbReference type="EMBL" id="CAJ1393806.1"/>
    </source>
</evidence>
<dbReference type="PANTHER" id="PTHR43510:SF1">
    <property type="entry name" value="AMINOTRANSFERASE FUNCTION, HYPOTHETICAL (EUROFUNG)"/>
    <property type="match status" value="1"/>
</dbReference>
<reference evidence="4" key="1">
    <citation type="submission" date="2023-08" db="EMBL/GenBank/DDBJ databases">
        <authorList>
            <person name="Chen Y."/>
            <person name="Shah S."/>
            <person name="Dougan E. K."/>
            <person name="Thang M."/>
            <person name="Chan C."/>
        </authorList>
    </citation>
    <scope>NUCLEOTIDE SEQUENCE</scope>
</reference>
<evidence type="ECO:0000256" key="1">
    <source>
        <dbReference type="ARBA" id="ARBA00007441"/>
    </source>
</evidence>
<dbReference type="EMBL" id="CAUJNA010002657">
    <property type="protein sequence ID" value="CAJ1393806.1"/>
    <property type="molecule type" value="Genomic_DNA"/>
</dbReference>
<dbReference type="InterPro" id="IPR015421">
    <property type="entry name" value="PyrdxlP-dep_Trfase_major"/>
</dbReference>
<accession>A0AA36IUC6</accession>
<dbReference type="CDD" id="cd00609">
    <property type="entry name" value="AAT_like"/>
    <property type="match status" value="1"/>
</dbReference>
<dbReference type="Gene3D" id="3.40.640.10">
    <property type="entry name" value="Type I PLP-dependent aspartate aminotransferase-like (Major domain)"/>
    <property type="match status" value="1"/>
</dbReference>
<dbReference type="PROSITE" id="PS00105">
    <property type="entry name" value="AA_TRANSFER_CLASS_1"/>
    <property type="match status" value="1"/>
</dbReference>
<evidence type="ECO:0000256" key="2">
    <source>
        <dbReference type="ARBA" id="ARBA00022898"/>
    </source>
</evidence>
<dbReference type="InterPro" id="IPR015422">
    <property type="entry name" value="PyrdxlP-dep_Trfase_small"/>
</dbReference>